<sequence>MLMVTALAGCATEVPGTASAPSSAVRLDTGNYATTVRTVPERSAARGAVMEGRRLADTMPLTTDIDPSLRFGGQLFAGALRDYNIGGSLEASFGVQVANAMDKRGPGYYVRVDTSRSTSDLKTMFFGAWEMDSAAAAAAAVADPKILASASTDGGIPRVPVTIPGYPAAVSYSQTVGKDVAINSLVASGRYVLASYAKIPAGAAAIGRFYDRQIAALKTFTPTPTEKLADLPVDKDGIASRTLVPEKTEYFVTDGWTTPKLFAADSDRVEDTRKALDAAGVDLVGLGSDAVLRARDEATARTLRDELADIVQPMESGVQATEVPGAPGVICRIESSAMPRGSNVKTHCFLAVGRYTAVLTADQTGDAKQQAAAQYLILRKAG</sequence>
<dbReference type="Proteomes" id="UP000070409">
    <property type="component" value="Unassembled WGS sequence"/>
</dbReference>
<evidence type="ECO:0000259" key="1">
    <source>
        <dbReference type="Pfam" id="PF24088"/>
    </source>
</evidence>
<organism evidence="4 5">
    <name type="scientific">Tsukamurella pseudospumae</name>
    <dbReference type="NCBI Taxonomy" id="239498"/>
    <lineage>
        <taxon>Bacteria</taxon>
        <taxon>Bacillati</taxon>
        <taxon>Actinomycetota</taxon>
        <taxon>Actinomycetes</taxon>
        <taxon>Mycobacteriales</taxon>
        <taxon>Tsukamurellaceae</taxon>
        <taxon>Tsukamurella</taxon>
    </lineage>
</organism>
<dbReference type="InterPro" id="IPR055797">
    <property type="entry name" value="DUF7373"/>
</dbReference>
<comment type="caution">
    <text evidence="4">The sequence shown here is derived from an EMBL/GenBank/DDBJ whole genome shotgun (WGS) entry which is preliminary data.</text>
</comment>
<dbReference type="Pfam" id="PF24092">
    <property type="entry name" value="DUF7373_C"/>
    <property type="match status" value="1"/>
</dbReference>
<proteinExistence type="predicted"/>
<keyword evidence="6" id="KW-1185">Reference proteome</keyword>
<name>A0A138AE27_9ACTN</name>
<dbReference type="InterPro" id="IPR056463">
    <property type="entry name" value="DUF7373_C"/>
</dbReference>
<dbReference type="AlphaFoldDB" id="A0A138AE27"/>
<dbReference type="EMBL" id="LSRF01000044">
    <property type="protein sequence ID" value="KXP08751.1"/>
    <property type="molecule type" value="Genomic_DNA"/>
</dbReference>
<reference evidence="3 6" key="1">
    <citation type="submission" date="2016-02" db="EMBL/GenBank/DDBJ databases">
        <authorList>
            <person name="Teng J.L."/>
            <person name="Tang Y."/>
            <person name="Huang Y."/>
            <person name="Guo F."/>
            <person name="Wei W."/>
            <person name="Chen J.H."/>
            <person name="Wong S.Y."/>
            <person name="Lau S.K."/>
            <person name="Woo P.C."/>
        </authorList>
    </citation>
    <scope>NUCLEOTIDE SEQUENCE [LARGE SCALE GENOMIC DNA]</scope>
    <source>
        <strain evidence="3 6">JCM 13375</strain>
    </source>
</reference>
<gene>
    <name evidence="4" type="ORF">AXK60_08750</name>
    <name evidence="3" type="ORF">AXK61_14170</name>
</gene>
<dbReference type="STRING" id="239498.AXK60_08750"/>
<feature type="domain" description="DUF7373" evidence="2">
    <location>
        <begin position="258"/>
        <end position="379"/>
    </location>
</feature>
<evidence type="ECO:0000313" key="6">
    <source>
        <dbReference type="Proteomes" id="UP000070409"/>
    </source>
</evidence>
<feature type="domain" description="DUF7373" evidence="1">
    <location>
        <begin position="41"/>
        <end position="233"/>
    </location>
</feature>
<evidence type="ECO:0000313" key="3">
    <source>
        <dbReference type="EMBL" id="KXP00741.1"/>
    </source>
</evidence>
<evidence type="ECO:0000313" key="4">
    <source>
        <dbReference type="EMBL" id="KXP08751.1"/>
    </source>
</evidence>
<evidence type="ECO:0000259" key="2">
    <source>
        <dbReference type="Pfam" id="PF24092"/>
    </source>
</evidence>
<accession>A0A138AE27</accession>
<dbReference type="Pfam" id="PF24088">
    <property type="entry name" value="DUF7373"/>
    <property type="match status" value="1"/>
</dbReference>
<dbReference type="EMBL" id="LSRE01000003">
    <property type="protein sequence ID" value="KXP00741.1"/>
    <property type="molecule type" value="Genomic_DNA"/>
</dbReference>
<evidence type="ECO:0000313" key="5">
    <source>
        <dbReference type="Proteomes" id="UP000070258"/>
    </source>
</evidence>
<dbReference type="Proteomes" id="UP000070258">
    <property type="component" value="Unassembled WGS sequence"/>
</dbReference>
<protein>
    <submittedName>
        <fullName evidence="4">Uncharacterized protein</fullName>
    </submittedName>
</protein>
<reference evidence="5" key="3">
    <citation type="submission" date="2016-02" db="EMBL/GenBank/DDBJ databases">
        <authorList>
            <person name="Wen L."/>
            <person name="He K."/>
            <person name="Yang H."/>
        </authorList>
    </citation>
    <scope>NUCLEOTIDE SEQUENCE [LARGE SCALE GENOMIC DNA]</scope>
    <source>
        <strain evidence="5">JCM 15929</strain>
    </source>
</reference>
<reference evidence="4" key="2">
    <citation type="submission" date="2016-02" db="EMBL/GenBank/DDBJ databases">
        <authorList>
            <person name="Teng J.L."/>
            <person name="Yang Y."/>
            <person name="Huang Y."/>
            <person name="Guo F."/>
            <person name="Wei W."/>
            <person name="Chen J.H."/>
            <person name="Wong S.Y."/>
            <person name="Lau S.K."/>
            <person name="Woo P.C."/>
        </authorList>
    </citation>
    <scope>NUCLEOTIDE SEQUENCE</scope>
    <source>
        <strain evidence="4">JCM 15929</strain>
    </source>
</reference>